<keyword evidence="2" id="KW-1185">Reference proteome</keyword>
<evidence type="ECO:0000313" key="1">
    <source>
        <dbReference type="EMBL" id="KAF7720776.1"/>
    </source>
</evidence>
<accession>A0A8H7EKT4</accession>
<reference evidence="1" key="1">
    <citation type="submission" date="2020-01" db="EMBL/GenBank/DDBJ databases">
        <title>Genome Sequencing of Three Apophysomyces-Like Fungal Strains Confirms a Novel Fungal Genus in the Mucoromycota with divergent Burkholderia-like Endosymbiotic Bacteria.</title>
        <authorList>
            <person name="Stajich J.E."/>
            <person name="Macias A.M."/>
            <person name="Carter-House D."/>
            <person name="Lovett B."/>
            <person name="Kasson L.R."/>
            <person name="Berry K."/>
            <person name="Grigoriev I."/>
            <person name="Chang Y."/>
            <person name="Spatafora J."/>
            <person name="Kasson M.T."/>
        </authorList>
    </citation>
    <scope>NUCLEOTIDE SEQUENCE</scope>
    <source>
        <strain evidence="1">NRRL A-21654</strain>
    </source>
</reference>
<proteinExistence type="predicted"/>
<organism evidence="1 2">
    <name type="scientific">Apophysomyces ossiformis</name>
    <dbReference type="NCBI Taxonomy" id="679940"/>
    <lineage>
        <taxon>Eukaryota</taxon>
        <taxon>Fungi</taxon>
        <taxon>Fungi incertae sedis</taxon>
        <taxon>Mucoromycota</taxon>
        <taxon>Mucoromycotina</taxon>
        <taxon>Mucoromycetes</taxon>
        <taxon>Mucorales</taxon>
        <taxon>Mucorineae</taxon>
        <taxon>Mucoraceae</taxon>
        <taxon>Apophysomyces</taxon>
    </lineage>
</organism>
<evidence type="ECO:0000313" key="2">
    <source>
        <dbReference type="Proteomes" id="UP000605846"/>
    </source>
</evidence>
<dbReference type="EMBL" id="JABAYA010000369">
    <property type="protein sequence ID" value="KAF7720776.1"/>
    <property type="molecule type" value="Genomic_DNA"/>
</dbReference>
<comment type="caution">
    <text evidence="1">The sequence shown here is derived from an EMBL/GenBank/DDBJ whole genome shotgun (WGS) entry which is preliminary data.</text>
</comment>
<feature type="non-terminal residue" evidence="1">
    <location>
        <position position="68"/>
    </location>
</feature>
<gene>
    <name evidence="1" type="ORF">EC973_006087</name>
</gene>
<protein>
    <submittedName>
        <fullName evidence="1">Uncharacterized protein</fullName>
    </submittedName>
</protein>
<sequence>MSDFESFACPYEYSIQDGDNVLESAVHYLSAACIAEWLQRSPSAKAILTLDGDTINLPVYALRRRNAV</sequence>
<dbReference type="OrthoDB" id="2209631at2759"/>
<dbReference type="Proteomes" id="UP000605846">
    <property type="component" value="Unassembled WGS sequence"/>
</dbReference>
<dbReference type="AlphaFoldDB" id="A0A8H7EKT4"/>
<name>A0A8H7EKT4_9FUNG</name>